<dbReference type="OrthoDB" id="10580387at2759"/>
<name>A0A4U6XKH1_9PEZI</name>
<dbReference type="AlphaFoldDB" id="A0A4U6XKH1"/>
<reference evidence="1 2" key="1">
    <citation type="journal article" date="2019" name="PLoS ONE">
        <title>Comparative genome analysis indicates high evolutionary potential of pathogenicity genes in Colletotrichum tanaceti.</title>
        <authorList>
            <person name="Lelwala R.V."/>
            <person name="Korhonen P.K."/>
            <person name="Young N.D."/>
            <person name="Scott J.B."/>
            <person name="Ades P.A."/>
            <person name="Gasser R.B."/>
            <person name="Taylor P.W.J."/>
        </authorList>
    </citation>
    <scope>NUCLEOTIDE SEQUENCE [LARGE SCALE GENOMIC DNA]</scope>
    <source>
        <strain evidence="1">BRIP57314</strain>
    </source>
</reference>
<proteinExistence type="predicted"/>
<sequence length="86" mass="9812">MPAAEFYALLKSKLDVLGQQWDVFGQQWDVVTGSRAREVSRVSRVMAKLRWRDLSLLFFALRLVSRPDPTGHRNSSIALNLLSLEP</sequence>
<dbReference type="EMBL" id="PJEX01000107">
    <property type="protein sequence ID" value="TKW55217.1"/>
    <property type="molecule type" value="Genomic_DNA"/>
</dbReference>
<protein>
    <submittedName>
        <fullName evidence="1">Uncharacterized protein</fullName>
    </submittedName>
</protein>
<keyword evidence="2" id="KW-1185">Reference proteome</keyword>
<dbReference type="Proteomes" id="UP000310108">
    <property type="component" value="Unassembled WGS sequence"/>
</dbReference>
<comment type="caution">
    <text evidence="1">The sequence shown here is derived from an EMBL/GenBank/DDBJ whole genome shotgun (WGS) entry which is preliminary data.</text>
</comment>
<organism evidence="1 2">
    <name type="scientific">Colletotrichum tanaceti</name>
    <dbReference type="NCBI Taxonomy" id="1306861"/>
    <lineage>
        <taxon>Eukaryota</taxon>
        <taxon>Fungi</taxon>
        <taxon>Dikarya</taxon>
        <taxon>Ascomycota</taxon>
        <taxon>Pezizomycotina</taxon>
        <taxon>Sordariomycetes</taxon>
        <taxon>Hypocreomycetidae</taxon>
        <taxon>Glomerellales</taxon>
        <taxon>Glomerellaceae</taxon>
        <taxon>Colletotrichum</taxon>
        <taxon>Colletotrichum destructivum species complex</taxon>
    </lineage>
</organism>
<evidence type="ECO:0000313" key="1">
    <source>
        <dbReference type="EMBL" id="TKW55217.1"/>
    </source>
</evidence>
<gene>
    <name evidence="1" type="ORF">CTA1_9421</name>
</gene>
<accession>A0A4U6XKH1</accession>
<evidence type="ECO:0000313" key="2">
    <source>
        <dbReference type="Proteomes" id="UP000310108"/>
    </source>
</evidence>